<evidence type="ECO:0000256" key="6">
    <source>
        <dbReference type="ARBA" id="ARBA00023014"/>
    </source>
</evidence>
<evidence type="ECO:0000256" key="2">
    <source>
        <dbReference type="ARBA" id="ARBA00006490"/>
    </source>
</evidence>
<dbReference type="PROSITE" id="PS00595">
    <property type="entry name" value="AA_TRANSFER_CLASS_5"/>
    <property type="match status" value="1"/>
</dbReference>
<evidence type="ECO:0000259" key="8">
    <source>
        <dbReference type="Pfam" id="PF00266"/>
    </source>
</evidence>
<dbReference type="AlphaFoldDB" id="A0A0H2UU37"/>
<dbReference type="FunFam" id="3.40.640.10:FF:000084">
    <property type="entry name" value="IscS-like cysteine desulfurase"/>
    <property type="match status" value="1"/>
</dbReference>
<dbReference type="SUPFAM" id="SSF53383">
    <property type="entry name" value="PLP-dependent transferases"/>
    <property type="match status" value="1"/>
</dbReference>
<proteinExistence type="inferred from homology"/>
<dbReference type="GO" id="GO:0031071">
    <property type="term" value="F:cysteine desulfurase activity"/>
    <property type="evidence" value="ECO:0007669"/>
    <property type="project" value="UniProtKB-ARBA"/>
</dbReference>
<evidence type="ECO:0000256" key="4">
    <source>
        <dbReference type="ARBA" id="ARBA00022898"/>
    </source>
</evidence>
<keyword evidence="6" id="KW-0411">Iron-sulfur</keyword>
<evidence type="ECO:0000256" key="1">
    <source>
        <dbReference type="ARBA" id="ARBA00001933"/>
    </source>
</evidence>
<dbReference type="GO" id="GO:0051536">
    <property type="term" value="F:iron-sulfur cluster binding"/>
    <property type="evidence" value="ECO:0007669"/>
    <property type="project" value="UniProtKB-KW"/>
</dbReference>
<dbReference type="HOGENOM" id="CLU_003433_0_0_9"/>
<dbReference type="PANTHER" id="PTHR11601:SF50">
    <property type="entry name" value="CYSTEINE DESULFURASE ISCS 2-RELATED"/>
    <property type="match status" value="1"/>
</dbReference>
<dbReference type="EMBL" id="AE014074">
    <property type="protein sequence ID" value="AAM79156.1"/>
    <property type="molecule type" value="Genomic_DNA"/>
</dbReference>
<gene>
    <name evidence="9" type="primary">nifS</name>
    <name evidence="9" type="ordered locus">SpyM3_0549</name>
</gene>
<dbReference type="Gene3D" id="1.10.260.50">
    <property type="match status" value="1"/>
</dbReference>
<reference evidence="9 10" key="1">
    <citation type="journal article" date="2002" name="Proc. Natl. Acad. Sci. U.S.A.">
        <title>Genome sequence of a serotype M3 strain of group A Streptococcus: phage-encoded toxins, the high-virulence phenotype, and clone emergence.</title>
        <authorList>
            <person name="Beres S.B."/>
            <person name="Sylva G.L."/>
            <person name="Barbian K.D."/>
            <person name="Lei B."/>
            <person name="Hoff J.S."/>
            <person name="Mammarella N.D."/>
            <person name="Liu M.Y."/>
            <person name="Smoot J.C."/>
            <person name="Porcella S.F."/>
            <person name="Parkins L.D."/>
            <person name="Campbell D.S."/>
            <person name="Smith T.M."/>
            <person name="McCormick J.K."/>
            <person name="Leung D.Y."/>
            <person name="Schlievert P.M."/>
            <person name="Musser J.M."/>
        </authorList>
    </citation>
    <scope>NUCLEOTIDE SEQUENCE [LARGE SCALE GENOMIC DNA]</scope>
    <source>
        <strain evidence="10">ATCC BAA-595 / MGAS315</strain>
    </source>
</reference>
<sequence>MIYFDNAATTIPYGEALKTYQEVATKIYGNPSSLHQLGTNASRILEASRKQIAGLLGVKSEEIFFTSGGTESANWAIKGIAFEKTAFGKHIIISAIEHPAVSESVKWLLTQGFEVSYAPVTTQGVVDVNALAELIRPDTILISIMAVNNEMGAIQPIRAISNLLANQLTITFHVDAVQAIGKIPLCDYMTNRVDLASFSGHKFHSVRGVGFLYKKAGKRLNPLLSGGGQEQELRSTTENVAGIASMAKALRIVTEKQVSVLPKLTAMRDVIYKALSAYPDVTVFSAQEGFVPNILTFGIRGVRGEVIVHAFEKYEIYISTTSACSSKAGKPAGSLVAMGIPVKTAQTAVRISLDDDNDMGQVEQFLTIFKQIYDKTQKVR</sequence>
<dbReference type="InterPro" id="IPR000192">
    <property type="entry name" value="Aminotrans_V_dom"/>
</dbReference>
<evidence type="ECO:0000313" key="9">
    <source>
        <dbReference type="EMBL" id="AAM79156.1"/>
    </source>
</evidence>
<dbReference type="PIRSF" id="PIRSF005572">
    <property type="entry name" value="NifS"/>
    <property type="match status" value="1"/>
</dbReference>
<comment type="similarity">
    <text evidence="2">Belongs to the class-V pyridoxal-phosphate-dependent aminotransferase family. NifS/IscS subfamily.</text>
</comment>
<dbReference type="Proteomes" id="UP000000564">
    <property type="component" value="Chromosome"/>
</dbReference>
<keyword evidence="4" id="KW-0663">Pyridoxal phosphate</keyword>
<dbReference type="InterPro" id="IPR015424">
    <property type="entry name" value="PyrdxlP-dep_Trfase"/>
</dbReference>
<evidence type="ECO:0000256" key="7">
    <source>
        <dbReference type="RuleBase" id="RU004504"/>
    </source>
</evidence>
<dbReference type="PANTHER" id="PTHR11601">
    <property type="entry name" value="CYSTEINE DESULFURYLASE FAMILY MEMBER"/>
    <property type="match status" value="1"/>
</dbReference>
<dbReference type="Gene3D" id="3.90.1150.10">
    <property type="entry name" value="Aspartate Aminotransferase, domain 1"/>
    <property type="match status" value="1"/>
</dbReference>
<evidence type="ECO:0000256" key="5">
    <source>
        <dbReference type="ARBA" id="ARBA00023004"/>
    </source>
</evidence>
<dbReference type="Gene3D" id="3.40.640.10">
    <property type="entry name" value="Type I PLP-dependent aspartate aminotransferase-like (Major domain)"/>
    <property type="match status" value="1"/>
</dbReference>
<organism evidence="9 10">
    <name type="scientific">Streptococcus pyogenes serotype M3 (strain ATCC BAA-595 / MGAS315)</name>
    <dbReference type="NCBI Taxonomy" id="198466"/>
    <lineage>
        <taxon>Bacteria</taxon>
        <taxon>Bacillati</taxon>
        <taxon>Bacillota</taxon>
        <taxon>Bacilli</taxon>
        <taxon>Lactobacillales</taxon>
        <taxon>Streptococcaceae</taxon>
        <taxon>Streptococcus</taxon>
    </lineage>
</organism>
<dbReference type="InterPro" id="IPR015421">
    <property type="entry name" value="PyrdxlP-dep_Trfase_major"/>
</dbReference>
<dbReference type="InterPro" id="IPR016454">
    <property type="entry name" value="Cysteine_dSase"/>
</dbReference>
<evidence type="ECO:0000256" key="3">
    <source>
        <dbReference type="ARBA" id="ARBA00022723"/>
    </source>
</evidence>
<keyword evidence="5" id="KW-0408">Iron</keyword>
<dbReference type="KEGG" id="spg:SpyM3_0549"/>
<evidence type="ECO:0000313" key="10">
    <source>
        <dbReference type="Proteomes" id="UP000000564"/>
    </source>
</evidence>
<feature type="domain" description="Aminotransferase class V" evidence="8">
    <location>
        <begin position="2"/>
        <end position="365"/>
    </location>
</feature>
<dbReference type="RefSeq" id="WP_011054352.1">
    <property type="nucleotide sequence ID" value="NC_004070.1"/>
</dbReference>
<name>A0A0H2UU37_STRP3</name>
<protein>
    <submittedName>
        <fullName evidence="9">Putative iron-sulfur cofactor synthesis protein</fullName>
    </submittedName>
</protein>
<accession>A0A0H2UU37</accession>
<dbReference type="InterPro" id="IPR020578">
    <property type="entry name" value="Aminotrans_V_PyrdxlP_BS"/>
</dbReference>
<dbReference type="InterPro" id="IPR015422">
    <property type="entry name" value="PyrdxlP-dep_Trfase_small"/>
</dbReference>
<dbReference type="Pfam" id="PF00266">
    <property type="entry name" value="Aminotran_5"/>
    <property type="match status" value="1"/>
</dbReference>
<dbReference type="GO" id="GO:0046872">
    <property type="term" value="F:metal ion binding"/>
    <property type="evidence" value="ECO:0007669"/>
    <property type="project" value="UniProtKB-KW"/>
</dbReference>
<comment type="cofactor">
    <cofactor evidence="1 7">
        <name>pyridoxal 5'-phosphate</name>
        <dbReference type="ChEBI" id="CHEBI:597326"/>
    </cofactor>
</comment>
<keyword evidence="3" id="KW-0479">Metal-binding</keyword>